<proteinExistence type="predicted"/>
<evidence type="ECO:0000313" key="3">
    <source>
        <dbReference type="Proteomes" id="UP000044602"/>
    </source>
</evidence>
<dbReference type="Proteomes" id="UP000044602">
    <property type="component" value="Unassembled WGS sequence"/>
</dbReference>
<keyword evidence="3" id="KW-1185">Reference proteome</keyword>
<dbReference type="EMBL" id="CVQH01021484">
    <property type="protein sequence ID" value="CRK30710.1"/>
    <property type="molecule type" value="Genomic_DNA"/>
</dbReference>
<name>A0A0G4M9S5_VERLO</name>
<gene>
    <name evidence="2" type="ORF">BN1708_018545</name>
</gene>
<sequence>PAFQPLQPQAPCRFPASHHFRDFQRKGSPGSRRPDCRS</sequence>
<organism evidence="2 3">
    <name type="scientific">Verticillium longisporum</name>
    <name type="common">Verticillium dahliae var. longisporum</name>
    <dbReference type="NCBI Taxonomy" id="100787"/>
    <lineage>
        <taxon>Eukaryota</taxon>
        <taxon>Fungi</taxon>
        <taxon>Dikarya</taxon>
        <taxon>Ascomycota</taxon>
        <taxon>Pezizomycotina</taxon>
        <taxon>Sordariomycetes</taxon>
        <taxon>Hypocreomycetidae</taxon>
        <taxon>Glomerellales</taxon>
        <taxon>Plectosphaerellaceae</taxon>
        <taxon>Verticillium</taxon>
    </lineage>
</organism>
<evidence type="ECO:0000313" key="2">
    <source>
        <dbReference type="EMBL" id="CRK30710.1"/>
    </source>
</evidence>
<accession>A0A0G4M9S5</accession>
<evidence type="ECO:0000256" key="1">
    <source>
        <dbReference type="SAM" id="MobiDB-lite"/>
    </source>
</evidence>
<feature type="non-terminal residue" evidence="2">
    <location>
        <position position="1"/>
    </location>
</feature>
<feature type="region of interest" description="Disordered" evidence="1">
    <location>
        <begin position="1"/>
        <end position="38"/>
    </location>
</feature>
<dbReference type="AlphaFoldDB" id="A0A0G4M9S5"/>
<protein>
    <submittedName>
        <fullName evidence="2">Uncharacterized protein</fullName>
    </submittedName>
</protein>
<reference evidence="2 3" key="1">
    <citation type="submission" date="2015-05" db="EMBL/GenBank/DDBJ databases">
        <authorList>
            <person name="Wang D.B."/>
            <person name="Wang M."/>
        </authorList>
    </citation>
    <scope>NUCLEOTIDE SEQUENCE [LARGE SCALE GENOMIC DNA]</scope>
    <source>
        <strain evidence="2">VL1</strain>
    </source>
</reference>